<feature type="transmembrane region" description="Helical" evidence="8">
    <location>
        <begin position="254"/>
        <end position="275"/>
    </location>
</feature>
<keyword evidence="3" id="KW-0547">Nucleotide-binding</keyword>
<dbReference type="InterPro" id="IPR017871">
    <property type="entry name" value="ABC_transporter-like_CS"/>
</dbReference>
<dbReference type="SUPFAM" id="SSF52540">
    <property type="entry name" value="P-loop containing nucleoside triphosphate hydrolases"/>
    <property type="match status" value="1"/>
</dbReference>
<keyword evidence="4" id="KW-0067">ATP-binding</keyword>
<proteinExistence type="predicted"/>
<dbReference type="AlphaFoldDB" id="A0A417Z7R9"/>
<dbReference type="GO" id="GO:0005524">
    <property type="term" value="F:ATP binding"/>
    <property type="evidence" value="ECO:0007669"/>
    <property type="project" value="UniProtKB-KW"/>
</dbReference>
<sequence>MAHRGPIDPRRGDGMTSETQERRPLFKPVRGVTLAGLIGALAFACGVALTATSGWLIVRASERPVVLTLLTAIVAVRAFGIGRPVFRYVERLVSHNAALADLTDRRTAAYRQLVPLTPARLGTKRRADLLSGVVRDLDDEVDIQVRVVVPLITTVGAALVAVVTTFVVHPPAGFVVLGSVVAAALVGWIDLALERRGQAASLAARGQVDRVAHLVASGANELGAIRATDEPMTWLAYAQKNVEKAAFAQSRGRAVGVALALAVTGVATLAMAWVLDGEVEAGTINGPFAALLLLTPLALGDVVGLIPDALGSLARSSAARDRLEALLTQEPAVRDSGSEAAPNETVPHLRVRDLTASWTGEKTDLGPVTLDVAPGEHIAVTGPNGCGKSTLLAVLARHLDPTGGTYAWGERDVRDLPLDAVRDGIAFVDDDPHLFVGSLRANLLLARPDADDTDVLRALERAGLGPWLAELGEGLDTHLGEYLVSAGRSGAESVATATERSISGGERARLGIARALLSERPVILLDEPVAHLDGPTADAVVRDLLTASTGRTVVMVSHHPIAFDALDRVIDLPAVTN</sequence>
<protein>
    <submittedName>
        <fullName evidence="11">Thiol reductant ABC exporter subunit CydC</fullName>
    </submittedName>
</protein>
<evidence type="ECO:0000256" key="2">
    <source>
        <dbReference type="ARBA" id="ARBA00022692"/>
    </source>
</evidence>
<evidence type="ECO:0000313" key="11">
    <source>
        <dbReference type="EMBL" id="RHW46685.1"/>
    </source>
</evidence>
<dbReference type="GO" id="GO:0016887">
    <property type="term" value="F:ATP hydrolysis activity"/>
    <property type="evidence" value="ECO:0007669"/>
    <property type="project" value="InterPro"/>
</dbReference>
<evidence type="ECO:0000256" key="8">
    <source>
        <dbReference type="SAM" id="Phobius"/>
    </source>
</evidence>
<gene>
    <name evidence="11" type="primary">cydC</name>
    <name evidence="11" type="ORF">D1832_05510</name>
</gene>
<dbReference type="PROSITE" id="PS50893">
    <property type="entry name" value="ABC_TRANSPORTER_2"/>
    <property type="match status" value="1"/>
</dbReference>
<evidence type="ECO:0000256" key="1">
    <source>
        <dbReference type="ARBA" id="ARBA00004651"/>
    </source>
</evidence>
<dbReference type="EMBL" id="QWLM01000004">
    <property type="protein sequence ID" value="RHW46685.1"/>
    <property type="molecule type" value="Genomic_DNA"/>
</dbReference>
<dbReference type="PANTHER" id="PTHR24221:SF653">
    <property type="entry name" value="TRANSPORT ATP-BINDING PROTEIN CYDC"/>
    <property type="match status" value="1"/>
</dbReference>
<evidence type="ECO:0000256" key="6">
    <source>
        <dbReference type="ARBA" id="ARBA00023136"/>
    </source>
</evidence>
<feature type="transmembrane region" description="Helical" evidence="8">
    <location>
        <begin position="32"/>
        <end position="58"/>
    </location>
</feature>
<comment type="caution">
    <text evidence="11">The sequence shown here is derived from an EMBL/GenBank/DDBJ whole genome shotgun (WGS) entry which is preliminary data.</text>
</comment>
<evidence type="ECO:0000259" key="10">
    <source>
        <dbReference type="PROSITE" id="PS50929"/>
    </source>
</evidence>
<dbReference type="SMART" id="SM00382">
    <property type="entry name" value="AAA"/>
    <property type="match status" value="1"/>
</dbReference>
<dbReference type="Pfam" id="PF00005">
    <property type="entry name" value="ABC_tran"/>
    <property type="match status" value="1"/>
</dbReference>
<keyword evidence="2 8" id="KW-0812">Transmembrane</keyword>
<dbReference type="GO" id="GO:0034775">
    <property type="term" value="P:glutathione transmembrane transport"/>
    <property type="evidence" value="ECO:0007669"/>
    <property type="project" value="InterPro"/>
</dbReference>
<dbReference type="GO" id="GO:0140359">
    <property type="term" value="F:ABC-type transporter activity"/>
    <property type="evidence" value="ECO:0007669"/>
    <property type="project" value="InterPro"/>
</dbReference>
<name>A0A417Z7R9_9MICO</name>
<dbReference type="GO" id="GO:0034040">
    <property type="term" value="F:ATPase-coupled lipid transmembrane transporter activity"/>
    <property type="evidence" value="ECO:0007669"/>
    <property type="project" value="TreeGrafter"/>
</dbReference>
<dbReference type="PROSITE" id="PS00211">
    <property type="entry name" value="ABC_TRANSPORTER_1"/>
    <property type="match status" value="1"/>
</dbReference>
<dbReference type="PROSITE" id="PS50929">
    <property type="entry name" value="ABC_TM1F"/>
    <property type="match status" value="1"/>
</dbReference>
<dbReference type="InterPro" id="IPR039421">
    <property type="entry name" value="Type_1_exporter"/>
</dbReference>
<evidence type="ECO:0000256" key="3">
    <source>
        <dbReference type="ARBA" id="ARBA00022741"/>
    </source>
</evidence>
<dbReference type="InterPro" id="IPR011527">
    <property type="entry name" value="ABC1_TM_dom"/>
</dbReference>
<dbReference type="NCBIfam" id="TIGR02868">
    <property type="entry name" value="CydC"/>
    <property type="match status" value="1"/>
</dbReference>
<comment type="subcellular location">
    <subcellularLocation>
        <location evidence="1">Cell membrane</location>
        <topology evidence="1">Multi-pass membrane protein</topology>
    </subcellularLocation>
</comment>
<keyword evidence="5 8" id="KW-1133">Transmembrane helix</keyword>
<dbReference type="InterPro" id="IPR014223">
    <property type="entry name" value="ABC_CydC/D"/>
</dbReference>
<feature type="transmembrane region" description="Helical" evidence="8">
    <location>
        <begin position="287"/>
        <end position="306"/>
    </location>
</feature>
<feature type="domain" description="ABC transporter" evidence="9">
    <location>
        <begin position="349"/>
        <end position="577"/>
    </location>
</feature>
<feature type="transmembrane region" description="Helical" evidence="8">
    <location>
        <begin position="64"/>
        <end position="82"/>
    </location>
</feature>
<dbReference type="PANTHER" id="PTHR24221">
    <property type="entry name" value="ATP-BINDING CASSETTE SUB-FAMILY B"/>
    <property type="match status" value="1"/>
</dbReference>
<organism evidence="11 12">
    <name type="scientific">Dermacoccus abyssi</name>
    <dbReference type="NCBI Taxonomy" id="322596"/>
    <lineage>
        <taxon>Bacteria</taxon>
        <taxon>Bacillati</taxon>
        <taxon>Actinomycetota</taxon>
        <taxon>Actinomycetes</taxon>
        <taxon>Micrococcales</taxon>
        <taxon>Dermacoccaceae</taxon>
        <taxon>Dermacoccus</taxon>
    </lineage>
</organism>
<accession>A0A417Z7R9</accession>
<evidence type="ECO:0000256" key="5">
    <source>
        <dbReference type="ARBA" id="ARBA00022989"/>
    </source>
</evidence>
<dbReference type="Gene3D" id="1.20.1560.10">
    <property type="entry name" value="ABC transporter type 1, transmembrane domain"/>
    <property type="match status" value="1"/>
</dbReference>
<evidence type="ECO:0000313" key="12">
    <source>
        <dbReference type="Proteomes" id="UP000285376"/>
    </source>
</evidence>
<dbReference type="InterPro" id="IPR027417">
    <property type="entry name" value="P-loop_NTPase"/>
</dbReference>
<feature type="transmembrane region" description="Helical" evidence="8">
    <location>
        <begin position="147"/>
        <end position="168"/>
    </location>
</feature>
<dbReference type="InterPro" id="IPR003439">
    <property type="entry name" value="ABC_transporter-like_ATP-bd"/>
</dbReference>
<dbReference type="GO" id="GO:0005886">
    <property type="term" value="C:plasma membrane"/>
    <property type="evidence" value="ECO:0007669"/>
    <property type="project" value="UniProtKB-SubCell"/>
</dbReference>
<reference evidence="11 12" key="1">
    <citation type="submission" date="2018-08" db="EMBL/GenBank/DDBJ databases">
        <title>Whole genome sequence analysis of Dermacoccus abyssi bacteria isolated from Deep Mariana trench Micromonospora spp reveals genes involved in the environmental adaptation and production of secondary metabolites.</title>
        <authorList>
            <person name="Abdel-Mageed W.M."/>
            <person name="Lehri B."/>
            <person name="Nouioui I."/>
            <person name="Goodfellow I."/>
            <person name="Jaspars M."/>
            <person name="Karlyshev A."/>
        </authorList>
    </citation>
    <scope>NUCLEOTIDE SEQUENCE [LARGE SCALE GENOMIC DNA]</scope>
    <source>
        <strain evidence="11 12">MT1.1</strain>
    </source>
</reference>
<keyword evidence="6 8" id="KW-0472">Membrane</keyword>
<dbReference type="Gene3D" id="3.40.50.300">
    <property type="entry name" value="P-loop containing nucleotide triphosphate hydrolases"/>
    <property type="match status" value="1"/>
</dbReference>
<evidence type="ECO:0000256" key="7">
    <source>
        <dbReference type="SAM" id="MobiDB-lite"/>
    </source>
</evidence>
<dbReference type="InterPro" id="IPR003593">
    <property type="entry name" value="AAA+_ATPase"/>
</dbReference>
<evidence type="ECO:0000256" key="4">
    <source>
        <dbReference type="ARBA" id="ARBA00022840"/>
    </source>
</evidence>
<feature type="transmembrane region" description="Helical" evidence="8">
    <location>
        <begin position="174"/>
        <end position="193"/>
    </location>
</feature>
<feature type="domain" description="ABC transmembrane type-1" evidence="10">
    <location>
        <begin position="34"/>
        <end position="284"/>
    </location>
</feature>
<feature type="region of interest" description="Disordered" evidence="7">
    <location>
        <begin position="1"/>
        <end position="23"/>
    </location>
</feature>
<evidence type="ECO:0000259" key="9">
    <source>
        <dbReference type="PROSITE" id="PS50893"/>
    </source>
</evidence>
<dbReference type="InterPro" id="IPR036640">
    <property type="entry name" value="ABC1_TM_sf"/>
</dbReference>
<dbReference type="SUPFAM" id="SSF90123">
    <property type="entry name" value="ABC transporter transmembrane region"/>
    <property type="match status" value="1"/>
</dbReference>
<dbReference type="Proteomes" id="UP000285376">
    <property type="component" value="Unassembled WGS sequence"/>
</dbReference>
<dbReference type="GO" id="GO:0045454">
    <property type="term" value="P:cell redox homeostasis"/>
    <property type="evidence" value="ECO:0007669"/>
    <property type="project" value="InterPro"/>
</dbReference>